<proteinExistence type="predicted"/>
<dbReference type="AlphaFoldDB" id="A0A0F8ZCE3"/>
<name>A0A0F8ZCE3_9ZZZZ</name>
<sequence>MFDGQHHLYEAVPSLVGGNAMVDDRFYEAAHEFLLALKYSQQWPEDLLQQARRIEERLTVEGTLEATLAEMDPLTVEGVSEEILDLVDAVDESRVRDDIEEDPEEDRFGSSDVHWRRLNPRSRKGERRRRDRQMCYS</sequence>
<accession>A0A0F8ZCE3</accession>
<comment type="caution">
    <text evidence="2">The sequence shown here is derived from an EMBL/GenBank/DDBJ whole genome shotgun (WGS) entry which is preliminary data.</text>
</comment>
<reference evidence="2" key="1">
    <citation type="journal article" date="2015" name="Nature">
        <title>Complex archaea that bridge the gap between prokaryotes and eukaryotes.</title>
        <authorList>
            <person name="Spang A."/>
            <person name="Saw J.H."/>
            <person name="Jorgensen S.L."/>
            <person name="Zaremba-Niedzwiedzka K."/>
            <person name="Martijn J."/>
            <person name="Lind A.E."/>
            <person name="van Eijk R."/>
            <person name="Schleper C."/>
            <person name="Guy L."/>
            <person name="Ettema T.J."/>
        </authorList>
    </citation>
    <scope>NUCLEOTIDE SEQUENCE</scope>
</reference>
<dbReference type="EMBL" id="LAZR01064334">
    <property type="protein sequence ID" value="KKK57721.1"/>
    <property type="molecule type" value="Genomic_DNA"/>
</dbReference>
<evidence type="ECO:0000313" key="2">
    <source>
        <dbReference type="EMBL" id="KKK57721.1"/>
    </source>
</evidence>
<gene>
    <name evidence="2" type="ORF">LCGC14_3051620</name>
</gene>
<evidence type="ECO:0000256" key="1">
    <source>
        <dbReference type="SAM" id="MobiDB-lite"/>
    </source>
</evidence>
<protein>
    <submittedName>
        <fullName evidence="2">Uncharacterized protein</fullName>
    </submittedName>
</protein>
<feature type="region of interest" description="Disordered" evidence="1">
    <location>
        <begin position="94"/>
        <end position="113"/>
    </location>
</feature>
<organism evidence="2">
    <name type="scientific">marine sediment metagenome</name>
    <dbReference type="NCBI Taxonomy" id="412755"/>
    <lineage>
        <taxon>unclassified sequences</taxon>
        <taxon>metagenomes</taxon>
        <taxon>ecological metagenomes</taxon>
    </lineage>
</organism>